<gene>
    <name evidence="1" type="ORF">ACFFNY_02900</name>
</gene>
<dbReference type="EMBL" id="JBHMAG010000003">
    <property type="protein sequence ID" value="MFB9750509.1"/>
    <property type="molecule type" value="Genomic_DNA"/>
</dbReference>
<reference evidence="1 2" key="1">
    <citation type="submission" date="2024-09" db="EMBL/GenBank/DDBJ databases">
        <authorList>
            <person name="Sun Q."/>
            <person name="Mori K."/>
        </authorList>
    </citation>
    <scope>NUCLEOTIDE SEQUENCE [LARGE SCALE GENOMIC DNA]</scope>
    <source>
        <strain evidence="1 2">JCM 12520</strain>
    </source>
</reference>
<protein>
    <submittedName>
        <fullName evidence="1">Uncharacterized protein</fullName>
    </submittedName>
</protein>
<proteinExistence type="predicted"/>
<dbReference type="RefSeq" id="WP_344906967.1">
    <property type="nucleotide sequence ID" value="NZ_BAAAYO010000005.1"/>
</dbReference>
<evidence type="ECO:0000313" key="2">
    <source>
        <dbReference type="Proteomes" id="UP001589619"/>
    </source>
</evidence>
<organism evidence="1 2">
    <name type="scientific">Paenibacillus hodogayensis</name>
    <dbReference type="NCBI Taxonomy" id="279208"/>
    <lineage>
        <taxon>Bacteria</taxon>
        <taxon>Bacillati</taxon>
        <taxon>Bacillota</taxon>
        <taxon>Bacilli</taxon>
        <taxon>Bacillales</taxon>
        <taxon>Paenibacillaceae</taxon>
        <taxon>Paenibacillus</taxon>
    </lineage>
</organism>
<evidence type="ECO:0000313" key="1">
    <source>
        <dbReference type="EMBL" id="MFB9750509.1"/>
    </source>
</evidence>
<name>A0ABV5VQF3_9BACL</name>
<sequence>MFRYWLAPITRNEPIVLGGERLLCAPEEPWAEFRNQLESSRPRLLFPFKAHLLAGEEEAEACGRDPAPFELSTPGDVVFDGKPLHLSGCGRAVLDKLPSAEALAAWLAENGMQALSGLSVPGGAEDAPCLLDDALARWAANGLRVILLKEESNG</sequence>
<dbReference type="Proteomes" id="UP001589619">
    <property type="component" value="Unassembled WGS sequence"/>
</dbReference>
<accession>A0ABV5VQF3</accession>
<keyword evidence="2" id="KW-1185">Reference proteome</keyword>
<comment type="caution">
    <text evidence="1">The sequence shown here is derived from an EMBL/GenBank/DDBJ whole genome shotgun (WGS) entry which is preliminary data.</text>
</comment>